<evidence type="ECO:0000256" key="1">
    <source>
        <dbReference type="ARBA" id="ARBA00004370"/>
    </source>
</evidence>
<keyword evidence="3 5" id="KW-1133">Transmembrane helix</keyword>
<sequence length="148" mass="16428">MLTSDIYKGLPLIPDSIGPDNSTGYSLDYSRIEPNNNVTSIDRDAISYYLMGVCTMCICCFGAIGNILSLIVLTRRAIGSPTTNIYLISLAIADLMVMFATILTAVKDTRRPQKGQLTMLVWQDTPLIPKAYPYFHSTAILFQVSYFI</sequence>
<dbReference type="InterPro" id="IPR052954">
    <property type="entry name" value="GPCR-Ligand_Int"/>
</dbReference>
<protein>
    <recommendedName>
        <fullName evidence="6">G-protein coupled receptors family 1 profile domain-containing protein</fullName>
    </recommendedName>
</protein>
<dbReference type="Proteomes" id="UP000324629">
    <property type="component" value="Unassembled WGS sequence"/>
</dbReference>
<dbReference type="InterPro" id="IPR017452">
    <property type="entry name" value="GPCR_Rhodpsn_7TM"/>
</dbReference>
<dbReference type="Pfam" id="PF10324">
    <property type="entry name" value="7TM_GPCR_Srw"/>
    <property type="match status" value="1"/>
</dbReference>
<dbReference type="PANTHER" id="PTHR46641">
    <property type="entry name" value="FMRFAMIDE RECEPTOR-RELATED"/>
    <property type="match status" value="1"/>
</dbReference>
<keyword evidence="2 5" id="KW-0812">Transmembrane</keyword>
<dbReference type="AlphaFoldDB" id="A0A5J4NZQ1"/>
<evidence type="ECO:0000256" key="2">
    <source>
        <dbReference type="ARBA" id="ARBA00022692"/>
    </source>
</evidence>
<dbReference type="Gene3D" id="1.20.1070.10">
    <property type="entry name" value="Rhodopsin 7-helix transmembrane proteins"/>
    <property type="match status" value="1"/>
</dbReference>
<evidence type="ECO:0000256" key="3">
    <source>
        <dbReference type="ARBA" id="ARBA00022989"/>
    </source>
</evidence>
<evidence type="ECO:0000259" key="6">
    <source>
        <dbReference type="PROSITE" id="PS50262"/>
    </source>
</evidence>
<proteinExistence type="predicted"/>
<feature type="domain" description="G-protein coupled receptors family 1 profile" evidence="6">
    <location>
        <begin position="65"/>
        <end position="102"/>
    </location>
</feature>
<comment type="caution">
    <text evidence="7">The sequence shown here is derived from an EMBL/GenBank/DDBJ whole genome shotgun (WGS) entry which is preliminary data.</text>
</comment>
<reference evidence="7 8" key="1">
    <citation type="journal article" date="2019" name="Gigascience">
        <title>Whole-genome sequence of the oriental lung fluke Paragonimus westermani.</title>
        <authorList>
            <person name="Oey H."/>
            <person name="Zakrzewski M."/>
            <person name="Narain K."/>
            <person name="Devi K.R."/>
            <person name="Agatsuma T."/>
            <person name="Nawaratna S."/>
            <person name="Gobert G.N."/>
            <person name="Jones M.K."/>
            <person name="Ragan M.A."/>
            <person name="McManus D.P."/>
            <person name="Krause L."/>
        </authorList>
    </citation>
    <scope>NUCLEOTIDE SEQUENCE [LARGE SCALE GENOMIC DNA]</scope>
    <source>
        <strain evidence="7 8">IND2009</strain>
    </source>
</reference>
<gene>
    <name evidence="7" type="ORF">DEA37_0013606</name>
</gene>
<evidence type="ECO:0000256" key="4">
    <source>
        <dbReference type="ARBA" id="ARBA00023136"/>
    </source>
</evidence>
<organism evidence="7 8">
    <name type="scientific">Paragonimus westermani</name>
    <dbReference type="NCBI Taxonomy" id="34504"/>
    <lineage>
        <taxon>Eukaryota</taxon>
        <taxon>Metazoa</taxon>
        <taxon>Spiralia</taxon>
        <taxon>Lophotrochozoa</taxon>
        <taxon>Platyhelminthes</taxon>
        <taxon>Trematoda</taxon>
        <taxon>Digenea</taxon>
        <taxon>Plagiorchiida</taxon>
        <taxon>Troglotremata</taxon>
        <taxon>Troglotrematidae</taxon>
        <taxon>Paragonimus</taxon>
    </lineage>
</organism>
<dbReference type="PROSITE" id="PS50262">
    <property type="entry name" value="G_PROTEIN_RECEP_F1_2"/>
    <property type="match status" value="1"/>
</dbReference>
<dbReference type="GO" id="GO:0016020">
    <property type="term" value="C:membrane"/>
    <property type="evidence" value="ECO:0007669"/>
    <property type="project" value="UniProtKB-SubCell"/>
</dbReference>
<dbReference type="InterPro" id="IPR000276">
    <property type="entry name" value="GPCR_Rhodpsn"/>
</dbReference>
<keyword evidence="4 5" id="KW-0472">Membrane</keyword>
<dbReference type="PANTHER" id="PTHR46641:SF2">
    <property type="entry name" value="FMRFAMIDE RECEPTOR"/>
    <property type="match status" value="1"/>
</dbReference>
<dbReference type="InterPro" id="IPR019427">
    <property type="entry name" value="7TM_GPCR_serpentine_rcpt_Srw"/>
</dbReference>
<feature type="transmembrane region" description="Helical" evidence="5">
    <location>
        <begin position="85"/>
        <end position="106"/>
    </location>
</feature>
<dbReference type="PRINTS" id="PR00237">
    <property type="entry name" value="GPCRRHODOPSN"/>
</dbReference>
<dbReference type="GO" id="GO:0008528">
    <property type="term" value="F:G protein-coupled peptide receptor activity"/>
    <property type="evidence" value="ECO:0007669"/>
    <property type="project" value="InterPro"/>
</dbReference>
<evidence type="ECO:0000313" key="7">
    <source>
        <dbReference type="EMBL" id="KAA3681125.1"/>
    </source>
</evidence>
<keyword evidence="8" id="KW-1185">Reference proteome</keyword>
<name>A0A5J4NZQ1_9TREM</name>
<comment type="subcellular location">
    <subcellularLocation>
        <location evidence="1">Membrane</location>
    </subcellularLocation>
</comment>
<dbReference type="SUPFAM" id="SSF81321">
    <property type="entry name" value="Family A G protein-coupled receptor-like"/>
    <property type="match status" value="1"/>
</dbReference>
<feature type="transmembrane region" description="Helical" evidence="5">
    <location>
        <begin position="48"/>
        <end position="73"/>
    </location>
</feature>
<dbReference type="EMBL" id="QNGE01000274">
    <property type="protein sequence ID" value="KAA3681125.1"/>
    <property type="molecule type" value="Genomic_DNA"/>
</dbReference>
<accession>A0A5J4NZQ1</accession>
<evidence type="ECO:0000313" key="8">
    <source>
        <dbReference type="Proteomes" id="UP000324629"/>
    </source>
</evidence>
<evidence type="ECO:0000256" key="5">
    <source>
        <dbReference type="SAM" id="Phobius"/>
    </source>
</evidence>